<evidence type="ECO:0000313" key="2">
    <source>
        <dbReference type="Proteomes" id="UP000466039"/>
    </source>
</evidence>
<dbReference type="EMBL" id="AP022617">
    <property type="protein sequence ID" value="BBZ61103.1"/>
    <property type="molecule type" value="Genomic_DNA"/>
</dbReference>
<reference evidence="1 2" key="1">
    <citation type="journal article" date="2019" name="Emerg. Microbes Infect.">
        <title>Comprehensive subspecies identification of 175 nontuberculous mycobacteria species based on 7547 genomic profiles.</title>
        <authorList>
            <person name="Matsumoto Y."/>
            <person name="Kinjo T."/>
            <person name="Motooka D."/>
            <person name="Nabeya D."/>
            <person name="Jung N."/>
            <person name="Uechi K."/>
            <person name="Horii T."/>
            <person name="Iida T."/>
            <person name="Fujita J."/>
            <person name="Nakamura S."/>
        </authorList>
    </citation>
    <scope>NUCLEOTIDE SEQUENCE [LARGE SCALE GENOMIC DNA]</scope>
    <source>
        <strain evidence="1 2">JCM 15658</strain>
    </source>
</reference>
<dbReference type="Proteomes" id="UP000466039">
    <property type="component" value="Chromosome"/>
</dbReference>
<accession>A0AAD1MX66</accession>
<gene>
    <name evidence="1" type="ORF">MMON_24040</name>
</gene>
<dbReference type="AlphaFoldDB" id="A0AAD1MX66"/>
<evidence type="ECO:0000313" key="1">
    <source>
        <dbReference type="EMBL" id="BBZ61103.1"/>
    </source>
</evidence>
<name>A0AAD1MX66_MYCMB</name>
<proteinExistence type="predicted"/>
<sequence length="297" mass="30639">MFQAALADARHMPATLALGIHRALGGAGAAGGVDQQPQWIGLVEHVRCHGGQMGATPQHLGECLDGHRVSQPGRRGPHRVAFVVDLLAVVEDHHLGRTVAGECEFRGGVDMIDAGGDEHRFGLGHDRAQRLHGGAGLQRHRDRAELDQGEVDDGVVDAGESEDCDAVAGAHPVGVPRVGARPDAVEQLPVGDGVEAGEQLHRGAAGLRVGGEFGGALPECRPVGVPRHDGGDDGGQPRVIAVDGIADPGVGPGGGELRVGGEQMRDALLQARFTGLGGHDESSRLAIRFSAAPRCAP</sequence>
<keyword evidence="2" id="KW-1185">Reference proteome</keyword>
<protein>
    <submittedName>
        <fullName evidence="1">Uncharacterized protein</fullName>
    </submittedName>
</protein>
<organism evidence="1 2">
    <name type="scientific">Mycolicibacterium monacense</name>
    <name type="common">Mycobacterium monacense</name>
    <dbReference type="NCBI Taxonomy" id="85693"/>
    <lineage>
        <taxon>Bacteria</taxon>
        <taxon>Bacillati</taxon>
        <taxon>Actinomycetota</taxon>
        <taxon>Actinomycetes</taxon>
        <taxon>Mycobacteriales</taxon>
        <taxon>Mycobacteriaceae</taxon>
        <taxon>Mycolicibacterium</taxon>
    </lineage>
</organism>